<gene>
    <name evidence="1" type="ORF">AT268_33585</name>
</gene>
<dbReference type="Proteomes" id="UP000075476">
    <property type="component" value="Unassembled WGS sequence"/>
</dbReference>
<accession>A0A9X0SPN2</accession>
<proteinExistence type="predicted"/>
<dbReference type="EMBL" id="LOMO01000001">
    <property type="protein sequence ID" value="KXY51409.1"/>
    <property type="molecule type" value="Genomic_DNA"/>
</dbReference>
<evidence type="ECO:0000313" key="1">
    <source>
        <dbReference type="EMBL" id="KXY51409.1"/>
    </source>
</evidence>
<sequence>MMSKIHINVTEGDFIFAEWKDEDWKRFKKKVHELQVNGYRKVNEFNDFLNSYQVYRKGKSKKRVTVTMMRV</sequence>
<protein>
    <submittedName>
        <fullName evidence="1">Uncharacterized protein</fullName>
    </submittedName>
</protein>
<comment type="caution">
    <text evidence="1">The sequence shown here is derived from an EMBL/GenBank/DDBJ whole genome shotgun (WGS) entry which is preliminary data.</text>
</comment>
<name>A0A9X0SPN2_BACCE</name>
<evidence type="ECO:0000313" key="2">
    <source>
        <dbReference type="Proteomes" id="UP000075476"/>
    </source>
</evidence>
<organism evidence="1 2">
    <name type="scientific">Bacillus cereus</name>
    <dbReference type="NCBI Taxonomy" id="1396"/>
    <lineage>
        <taxon>Bacteria</taxon>
        <taxon>Bacillati</taxon>
        <taxon>Bacillota</taxon>
        <taxon>Bacilli</taxon>
        <taxon>Bacillales</taxon>
        <taxon>Bacillaceae</taxon>
        <taxon>Bacillus</taxon>
        <taxon>Bacillus cereus group</taxon>
    </lineage>
</organism>
<reference evidence="1 2" key="1">
    <citation type="submission" date="2015-12" db="EMBL/GenBank/DDBJ databases">
        <title>Bacillus cereus Group isolate.</title>
        <authorList>
            <person name="Kovac J."/>
        </authorList>
    </citation>
    <scope>NUCLEOTIDE SEQUENCE [LARGE SCALE GENOMIC DNA]</scope>
    <source>
        <strain evidence="1 2">FSL K6-0073</strain>
    </source>
</reference>
<dbReference type="AlphaFoldDB" id="A0A9X0SPN2"/>